<keyword evidence="18" id="KW-0393">Immunoglobulin domain</keyword>
<dbReference type="GO" id="GO:0016055">
    <property type="term" value="P:Wnt signaling pathway"/>
    <property type="evidence" value="ECO:0007669"/>
    <property type="project" value="UniProtKB-KW"/>
</dbReference>
<name>A0AAN8KQ46_9TELE</name>
<dbReference type="PANTHER" id="PTHR45842">
    <property type="entry name" value="SYNAPTIC ADHESION-LIKE MOLECULE SALM"/>
    <property type="match status" value="1"/>
</dbReference>
<dbReference type="SMART" id="SM00409">
    <property type="entry name" value="IG"/>
    <property type="match status" value="1"/>
</dbReference>
<dbReference type="EMBL" id="JAGTTL010000032">
    <property type="protein sequence ID" value="KAK6296672.1"/>
    <property type="molecule type" value="Genomic_DNA"/>
</dbReference>
<feature type="compositionally biased region" description="Basic and acidic residues" evidence="24">
    <location>
        <begin position="412"/>
        <end position="422"/>
    </location>
</feature>
<evidence type="ECO:0000256" key="8">
    <source>
        <dbReference type="ARBA" id="ARBA00022692"/>
    </source>
</evidence>
<evidence type="ECO:0000256" key="13">
    <source>
        <dbReference type="ARBA" id="ARBA00023018"/>
    </source>
</evidence>
<feature type="chain" id="PRO_5043033064" evidence="26">
    <location>
        <begin position="22"/>
        <end position="1327"/>
    </location>
</feature>
<evidence type="ECO:0000256" key="9">
    <source>
        <dbReference type="ARBA" id="ARBA00022729"/>
    </source>
</evidence>
<dbReference type="InterPro" id="IPR003599">
    <property type="entry name" value="Ig_sub"/>
</dbReference>
<feature type="transmembrane region" description="Helical" evidence="25">
    <location>
        <begin position="528"/>
        <end position="554"/>
    </location>
</feature>
<dbReference type="Gene3D" id="3.80.10.10">
    <property type="entry name" value="Ribonuclease Inhibitor"/>
    <property type="match status" value="2"/>
</dbReference>
<feature type="domain" description="Ig-like" evidence="27">
    <location>
        <begin position="292"/>
        <end position="379"/>
    </location>
</feature>
<dbReference type="SMART" id="SM00369">
    <property type="entry name" value="LRR_TYP"/>
    <property type="match status" value="6"/>
</dbReference>
<evidence type="ECO:0000256" key="23">
    <source>
        <dbReference type="SAM" id="Coils"/>
    </source>
</evidence>
<dbReference type="Pfam" id="PF13855">
    <property type="entry name" value="LRR_8"/>
    <property type="match status" value="2"/>
</dbReference>
<keyword evidence="4" id="KW-0217">Developmental protein</keyword>
<keyword evidence="16" id="KW-1015">Disulfide bond</keyword>
<dbReference type="SMART" id="SM00021">
    <property type="entry name" value="DAX"/>
    <property type="match status" value="1"/>
</dbReference>
<dbReference type="GO" id="GO:0005737">
    <property type="term" value="C:cytoplasm"/>
    <property type="evidence" value="ECO:0007669"/>
    <property type="project" value="UniProtKB-SubCell"/>
</dbReference>
<evidence type="ECO:0000256" key="1">
    <source>
        <dbReference type="ARBA" id="ARBA00004246"/>
    </source>
</evidence>
<evidence type="ECO:0000256" key="22">
    <source>
        <dbReference type="PROSITE-ProRule" id="PRU00069"/>
    </source>
</evidence>
<evidence type="ECO:0000256" key="2">
    <source>
        <dbReference type="ARBA" id="ARBA00004479"/>
    </source>
</evidence>
<evidence type="ECO:0000313" key="31">
    <source>
        <dbReference type="Proteomes" id="UP001356427"/>
    </source>
</evidence>
<accession>A0AAN8KQ46</accession>
<dbReference type="PROSITE" id="PS50841">
    <property type="entry name" value="DIX"/>
    <property type="match status" value="1"/>
</dbReference>
<dbReference type="PROSITE" id="PS51450">
    <property type="entry name" value="LRR"/>
    <property type="match status" value="1"/>
</dbReference>
<evidence type="ECO:0000256" key="15">
    <source>
        <dbReference type="ARBA" id="ARBA00023136"/>
    </source>
</evidence>
<keyword evidence="31" id="KW-1185">Reference proteome</keyword>
<dbReference type="GO" id="GO:0016020">
    <property type="term" value="C:membrane"/>
    <property type="evidence" value="ECO:0007669"/>
    <property type="project" value="UniProtKB-SubCell"/>
</dbReference>
<keyword evidence="5" id="KW-0963">Cytoplasm</keyword>
<dbReference type="GO" id="GO:0005925">
    <property type="term" value="C:focal adhesion"/>
    <property type="evidence" value="ECO:0007669"/>
    <property type="project" value="UniProtKB-SubCell"/>
</dbReference>
<evidence type="ECO:0000313" key="30">
    <source>
        <dbReference type="EMBL" id="KAK6296672.1"/>
    </source>
</evidence>
<feature type="compositionally biased region" description="Basic and acidic residues" evidence="24">
    <location>
        <begin position="1194"/>
        <end position="1203"/>
    </location>
</feature>
<comment type="similarity">
    <text evidence="21">Belongs to the DIXDC1 family.</text>
</comment>
<dbReference type="FunFam" id="2.60.40.10:FF:000091">
    <property type="entry name" value="Leucine-rich repeat and fibronectin type III domain-containing protein 1"/>
    <property type="match status" value="1"/>
</dbReference>
<evidence type="ECO:0000256" key="24">
    <source>
        <dbReference type="SAM" id="MobiDB-lite"/>
    </source>
</evidence>
<dbReference type="Gene3D" id="2.40.240.130">
    <property type="match status" value="1"/>
</dbReference>
<evidence type="ECO:0000256" key="5">
    <source>
        <dbReference type="ARBA" id="ARBA00022490"/>
    </source>
</evidence>
<feature type="signal peptide" evidence="26">
    <location>
        <begin position="1"/>
        <end position="21"/>
    </location>
</feature>
<dbReference type="GO" id="GO:0045202">
    <property type="term" value="C:synapse"/>
    <property type="evidence" value="ECO:0007669"/>
    <property type="project" value="UniProtKB-SubCell"/>
</dbReference>
<evidence type="ECO:0000256" key="25">
    <source>
        <dbReference type="SAM" id="Phobius"/>
    </source>
</evidence>
<keyword evidence="13" id="KW-0770">Synapse</keyword>
<evidence type="ECO:0000256" key="21">
    <source>
        <dbReference type="ARBA" id="ARBA00060765"/>
    </source>
</evidence>
<sequence>MERLVVCMLLCVLLCAVLVKGYNCPGRCICQHLSPTLTLLCAKTGLLFVPPTIDRKTVELRLTDNFITIIRRKDFFNMTSLVHLTLSRNTISQITPHAFLGLRSLRALHMDGNRLSVIKSDHFKGLVNLRHLILGNNQIHHVAHTSFDEFVSTIEDLDLSNNNLRTLPWEEIGRMSHINTLTLDHNLIDHIGAGTFTLLTKLVRLDMTSNRLQKLPPDSLFQHAQVLSDAKSSNPSSLAVSFGGNPLHCNCELLWLRRLTREDDLETCASPEHLMDKYFWSIQEEEFICEPPLITKNLSTKPYVMEGQGVTLKCKAMGDPDPAIHWRFPDGKLVHNNSRTILYDNGTLDILITTLKDSGAFNCVASNAAGIATAAVEINMIPLPLFVNNTLHHMREADRGLSDITTSSKSGNDTKGHDKHQDRRVVVAELTSSSAVIRWPSERHIPGIRMYQIQYNSTADDTLVYRMIPSTSKTFLINDLAAGREYDLCVLAVYDDGITSLTATRVVGCVQFHTASEVSQCRFIHSQFLGGTMIIIIGGIIVASVLVFIIILMIRYKAHSCPEDSKVKVSSSMHSQTNGSQHRLQRSTSKQPAEDSHQREALPVAAKECMALVLKVDSDKKEWDTPLATTAILEVELPPLPTDKVKRTSLDAQRSGSGPPSEDTQTDSSLTGSTMSLCLLGPNAGTKEAPRLKDKKSALANMGFNNELARTRHRFSFDGGDYSIFQSHSYPRRARTRRHKSTNQLNVESSPLANRRVTFSSTEWMLESTVFVLSSTQKEKYNTEEGRKGKKSDMLSPASRRLKRFGMGLQILKKLYSCTVESILTGCITAWYANCKAPDRKRYRGITTLDGSDLEYVDNYKYLAAPTRSLRSSSLSSASPAHSPKEEYIIAQSTDTPKEAFISAQSEDHAEPGDDKSELTERKSDTEEVLSLCGLCPTPGHGGPEEERSWEEQLECHQEQLEKEMQEARRMVFRLQALLLHGSLPEDEQDVSMGFGDSRANSEQQLVLIRSRLDQSMEEALDLKRELLRHKQEARHLQAIKDALQQRMSVQEAAVLQLKQELLRCSMDKEQLEGENAELKRKLSDRNKLLSEYEQQLGKKDRLLQQQQLKLDDARHNSTEGSHRSFRSEKSGFSNSVGPPPGPALQHTAQGEELQLVREALRSLRDGFSGHDPQHHTLDTLEQGVASLMDRLHTLDPRRRQQDRGGQYKSPGRRANPTDRDSWPPSSKIAHSHSSPGLDSTVSTKVLYFTDRSLTPFLVNISKRLGEVTLRDFKAAVDRQGSFRYHFKALDPEFGTVKEEVFQDGALVPGWEGKIVAWVEEDHGERR</sequence>
<dbReference type="InterPro" id="IPR003598">
    <property type="entry name" value="Ig_sub2"/>
</dbReference>
<dbReference type="PROSITE" id="PS50835">
    <property type="entry name" value="IG_LIKE"/>
    <property type="match status" value="1"/>
</dbReference>
<dbReference type="SUPFAM" id="SSF54236">
    <property type="entry name" value="Ubiquitin-like"/>
    <property type="match status" value="1"/>
</dbReference>
<gene>
    <name evidence="30" type="ORF">J4Q44_G00328140</name>
</gene>
<feature type="transmembrane region" description="Helical" evidence="25">
    <location>
        <begin position="811"/>
        <end position="833"/>
    </location>
</feature>
<feature type="region of interest" description="Disordered" evidence="24">
    <location>
        <begin position="567"/>
        <end position="601"/>
    </location>
</feature>
<dbReference type="SMART" id="SM00408">
    <property type="entry name" value="IGc2"/>
    <property type="match status" value="1"/>
</dbReference>
<keyword evidence="14 23" id="KW-0175">Coiled coil</keyword>
<dbReference type="SMART" id="SM00082">
    <property type="entry name" value="LRRCT"/>
    <property type="match status" value="1"/>
</dbReference>
<evidence type="ECO:0000256" key="16">
    <source>
        <dbReference type="ARBA" id="ARBA00023157"/>
    </source>
</evidence>
<dbReference type="InterPro" id="IPR003961">
    <property type="entry name" value="FN3_dom"/>
</dbReference>
<dbReference type="Gene3D" id="2.60.40.10">
    <property type="entry name" value="Immunoglobulins"/>
    <property type="match status" value="2"/>
</dbReference>
<feature type="coiled-coil region" evidence="23">
    <location>
        <begin position="1013"/>
        <end position="1110"/>
    </location>
</feature>
<comment type="subcellular location">
    <subcellularLocation>
        <location evidence="1">Cell junction</location>
        <location evidence="1">Focal adhesion</location>
    </subcellularLocation>
    <subcellularLocation>
        <location evidence="3">Cytoplasm</location>
    </subcellularLocation>
    <subcellularLocation>
        <location evidence="2">Membrane</location>
        <topology evidence="2">Single-pass type I membrane protein</topology>
    </subcellularLocation>
    <subcellularLocation>
        <location evidence="19">Synapse</location>
    </subcellularLocation>
</comment>
<feature type="compositionally biased region" description="Basic and acidic residues" evidence="24">
    <location>
        <begin position="1112"/>
        <end position="1130"/>
    </location>
</feature>
<feature type="coiled-coil region" evidence="23">
    <location>
        <begin position="947"/>
        <end position="978"/>
    </location>
</feature>
<evidence type="ECO:0000256" key="18">
    <source>
        <dbReference type="ARBA" id="ARBA00023319"/>
    </source>
</evidence>
<feature type="domain" description="DIX" evidence="28">
    <location>
        <begin position="1241"/>
        <end position="1323"/>
    </location>
</feature>
<evidence type="ECO:0000259" key="29">
    <source>
        <dbReference type="PROSITE" id="PS50853"/>
    </source>
</evidence>
<evidence type="ECO:0000256" key="10">
    <source>
        <dbReference type="ARBA" id="ARBA00022737"/>
    </source>
</evidence>
<evidence type="ECO:0000256" key="6">
    <source>
        <dbReference type="ARBA" id="ARBA00022614"/>
    </source>
</evidence>
<dbReference type="PANTHER" id="PTHR45842:SF7">
    <property type="entry name" value="LEUCINE-RICH REPEAT AND FIBRONECTIN TYPE III DOMAIN-CONTAINING PROTEIN 1"/>
    <property type="match status" value="1"/>
</dbReference>
<dbReference type="CDD" id="cd00063">
    <property type="entry name" value="FN3"/>
    <property type="match status" value="1"/>
</dbReference>
<keyword evidence="17" id="KW-0325">Glycoprotein</keyword>
<feature type="domain" description="Fibronectin type-III" evidence="29">
    <location>
        <begin position="421"/>
        <end position="517"/>
    </location>
</feature>
<dbReference type="InterPro" id="IPR003591">
    <property type="entry name" value="Leu-rich_rpt_typical-subtyp"/>
</dbReference>
<feature type="region of interest" description="Disordered" evidence="24">
    <location>
        <begin position="643"/>
        <end position="675"/>
    </location>
</feature>
<keyword evidence="9 26" id="KW-0732">Signal</keyword>
<dbReference type="SUPFAM" id="SSF52058">
    <property type="entry name" value="L domain-like"/>
    <property type="match status" value="1"/>
</dbReference>
<protein>
    <submittedName>
        <fullName evidence="30">Uncharacterized protein</fullName>
    </submittedName>
</protein>
<evidence type="ECO:0000259" key="28">
    <source>
        <dbReference type="PROSITE" id="PS50841"/>
    </source>
</evidence>
<keyword evidence="10" id="KW-0677">Repeat</keyword>
<keyword evidence="15 25" id="KW-0472">Membrane</keyword>
<evidence type="ECO:0000256" key="7">
    <source>
        <dbReference type="ARBA" id="ARBA00022687"/>
    </source>
</evidence>
<feature type="region of interest" description="Disordered" evidence="24">
    <location>
        <begin position="1194"/>
        <end position="1239"/>
    </location>
</feature>
<dbReference type="InterPro" id="IPR036116">
    <property type="entry name" value="FN3_sf"/>
</dbReference>
<dbReference type="SUPFAM" id="SSF49265">
    <property type="entry name" value="Fibronectin type III"/>
    <property type="match status" value="1"/>
</dbReference>
<evidence type="ECO:0000259" key="27">
    <source>
        <dbReference type="PROSITE" id="PS50835"/>
    </source>
</evidence>
<dbReference type="InterPro" id="IPR032675">
    <property type="entry name" value="LRR_dom_sf"/>
</dbReference>
<feature type="compositionally biased region" description="Basic and acidic residues" evidence="24">
    <location>
        <begin position="906"/>
        <end position="924"/>
    </location>
</feature>
<dbReference type="Pfam" id="PF13927">
    <property type="entry name" value="Ig_3"/>
    <property type="match status" value="1"/>
</dbReference>
<dbReference type="FunFam" id="2.40.240.130:FF:000003">
    <property type="entry name" value="Dixin isoform 1"/>
    <property type="match status" value="1"/>
</dbReference>
<evidence type="ECO:0000256" key="26">
    <source>
        <dbReference type="SAM" id="SignalP"/>
    </source>
</evidence>
<dbReference type="InterPro" id="IPR000483">
    <property type="entry name" value="Cys-rich_flank_reg_C"/>
</dbReference>
<reference evidence="30 31" key="1">
    <citation type="submission" date="2021-04" db="EMBL/GenBank/DDBJ databases">
        <authorList>
            <person name="De Guttry C."/>
            <person name="Zahm M."/>
            <person name="Klopp C."/>
            <person name="Cabau C."/>
            <person name="Louis A."/>
            <person name="Berthelot C."/>
            <person name="Parey E."/>
            <person name="Roest Crollius H."/>
            <person name="Montfort J."/>
            <person name="Robinson-Rechavi M."/>
            <person name="Bucao C."/>
            <person name="Bouchez O."/>
            <person name="Gislard M."/>
            <person name="Lluch J."/>
            <person name="Milhes M."/>
            <person name="Lampietro C."/>
            <person name="Lopez Roques C."/>
            <person name="Donnadieu C."/>
            <person name="Braasch I."/>
            <person name="Desvignes T."/>
            <person name="Postlethwait J."/>
            <person name="Bobe J."/>
            <person name="Wedekind C."/>
            <person name="Guiguen Y."/>
        </authorList>
    </citation>
    <scope>NUCLEOTIDE SEQUENCE [LARGE SCALE GENOMIC DNA]</scope>
    <source>
        <strain evidence="30">Cs_M1</strain>
        <tissue evidence="30">Blood</tissue>
    </source>
</reference>
<dbReference type="InterPro" id="IPR029071">
    <property type="entry name" value="Ubiquitin-like_domsf"/>
</dbReference>
<feature type="region of interest" description="Disordered" evidence="24">
    <location>
        <begin position="1112"/>
        <end position="1147"/>
    </location>
</feature>
<organism evidence="30 31">
    <name type="scientific">Coregonus suidteri</name>
    <dbReference type="NCBI Taxonomy" id="861788"/>
    <lineage>
        <taxon>Eukaryota</taxon>
        <taxon>Metazoa</taxon>
        <taxon>Chordata</taxon>
        <taxon>Craniata</taxon>
        <taxon>Vertebrata</taxon>
        <taxon>Euteleostomi</taxon>
        <taxon>Actinopterygii</taxon>
        <taxon>Neopterygii</taxon>
        <taxon>Teleostei</taxon>
        <taxon>Protacanthopterygii</taxon>
        <taxon>Salmoniformes</taxon>
        <taxon>Salmonidae</taxon>
        <taxon>Coregoninae</taxon>
        <taxon>Coregonus</taxon>
    </lineage>
</organism>
<dbReference type="Proteomes" id="UP001356427">
    <property type="component" value="Unassembled WGS sequence"/>
</dbReference>
<dbReference type="InterPro" id="IPR007110">
    <property type="entry name" value="Ig-like_dom"/>
</dbReference>
<feature type="compositionally biased region" description="Polar residues" evidence="24">
    <location>
        <begin position="568"/>
        <end position="591"/>
    </location>
</feature>
<evidence type="ECO:0000256" key="19">
    <source>
        <dbReference type="ARBA" id="ARBA00034103"/>
    </source>
</evidence>
<dbReference type="SUPFAM" id="SSF48726">
    <property type="entry name" value="Immunoglobulin"/>
    <property type="match status" value="1"/>
</dbReference>
<dbReference type="PROSITE" id="PS50853">
    <property type="entry name" value="FN3"/>
    <property type="match status" value="1"/>
</dbReference>
<dbReference type="InterPro" id="IPR001611">
    <property type="entry name" value="Leu-rich_rpt"/>
</dbReference>
<dbReference type="Pfam" id="PF00041">
    <property type="entry name" value="fn3"/>
    <property type="match status" value="1"/>
</dbReference>
<feature type="compositionally biased region" description="Polar residues" evidence="24">
    <location>
        <begin position="650"/>
        <end position="675"/>
    </location>
</feature>
<proteinExistence type="inferred from homology"/>
<evidence type="ECO:0000256" key="4">
    <source>
        <dbReference type="ARBA" id="ARBA00022473"/>
    </source>
</evidence>
<evidence type="ECO:0000256" key="17">
    <source>
        <dbReference type="ARBA" id="ARBA00023180"/>
    </source>
</evidence>
<evidence type="ECO:0000256" key="20">
    <source>
        <dbReference type="ARBA" id="ARBA00038433"/>
    </source>
</evidence>
<evidence type="ECO:0000256" key="11">
    <source>
        <dbReference type="ARBA" id="ARBA00022949"/>
    </source>
</evidence>
<keyword evidence="6" id="KW-0433">Leucine-rich repeat</keyword>
<dbReference type="InterPro" id="IPR050467">
    <property type="entry name" value="LRFN"/>
</dbReference>
<dbReference type="FunFam" id="2.60.40.10:FF:000235">
    <property type="entry name" value="Leucine-rich repeat and fibronectin type III domain-containing 2"/>
    <property type="match status" value="1"/>
</dbReference>
<comment type="similarity">
    <text evidence="20">Belongs to the LRFN family.</text>
</comment>
<dbReference type="InterPro" id="IPR038207">
    <property type="entry name" value="DIX_dom_sf"/>
</dbReference>
<dbReference type="Pfam" id="PF00778">
    <property type="entry name" value="DIX"/>
    <property type="match status" value="1"/>
</dbReference>
<dbReference type="InterPro" id="IPR036179">
    <property type="entry name" value="Ig-like_dom_sf"/>
</dbReference>
<feature type="region of interest" description="Disordered" evidence="24">
    <location>
        <begin position="905"/>
        <end position="924"/>
    </location>
</feature>
<dbReference type="InterPro" id="IPR013783">
    <property type="entry name" value="Ig-like_fold"/>
</dbReference>
<dbReference type="FunFam" id="3.80.10.10:FF:000016">
    <property type="entry name" value="Leucine-rich repeat and fibronectin type III domain-containing protein 1"/>
    <property type="match status" value="1"/>
</dbReference>
<keyword evidence="8 25" id="KW-0812">Transmembrane</keyword>
<keyword evidence="12 25" id="KW-1133">Transmembrane helix</keyword>
<evidence type="ECO:0000256" key="14">
    <source>
        <dbReference type="ARBA" id="ARBA00023054"/>
    </source>
</evidence>
<keyword evidence="7 22" id="KW-0879">Wnt signaling pathway</keyword>
<keyword evidence="11" id="KW-0965">Cell junction</keyword>
<comment type="caution">
    <text evidence="30">The sequence shown here is derived from an EMBL/GenBank/DDBJ whole genome shotgun (WGS) entry which is preliminary data.</text>
</comment>
<dbReference type="FunFam" id="3.80.10.10:FF:000019">
    <property type="entry name" value="leucine-rich repeat and fibronectin type III domain-containing protein 1"/>
    <property type="match status" value="1"/>
</dbReference>
<evidence type="ECO:0000256" key="3">
    <source>
        <dbReference type="ARBA" id="ARBA00004496"/>
    </source>
</evidence>
<feature type="region of interest" description="Disordered" evidence="24">
    <location>
        <begin position="401"/>
        <end position="422"/>
    </location>
</feature>
<evidence type="ECO:0000256" key="12">
    <source>
        <dbReference type="ARBA" id="ARBA00022989"/>
    </source>
</evidence>
<dbReference type="InterPro" id="IPR001158">
    <property type="entry name" value="DIX"/>
</dbReference>